<name>A0ABP0JM96_9DINO</name>
<organism evidence="1 2">
    <name type="scientific">Durusdinium trenchii</name>
    <dbReference type="NCBI Taxonomy" id="1381693"/>
    <lineage>
        <taxon>Eukaryota</taxon>
        <taxon>Sar</taxon>
        <taxon>Alveolata</taxon>
        <taxon>Dinophyceae</taxon>
        <taxon>Suessiales</taxon>
        <taxon>Symbiodiniaceae</taxon>
        <taxon>Durusdinium</taxon>
    </lineage>
</organism>
<sequence>MASNGIDPSSVASNMDPENIANGISSVDPNSIQSTASDLWRDFVKASQYFTDQVITTYEDTVPDDVPEPDPKGLFPVGVSTMIMKEENLCHTAHCRIQVANSKGGDYAFAVDRNGYHWKCVNRLQINGEPGHHDNWACIPLSCFNTGGTIQSGFKFEEDCKLPFVVVNDDGAVVEDAPTDAEEYPPIELLKPPLRPDEMSIPPALATVVDLARSAHVQLPPRVRRRRSYLRPSRFL</sequence>
<proteinExistence type="predicted"/>
<protein>
    <submittedName>
        <fullName evidence="1">Uncharacterized protein</fullName>
    </submittedName>
</protein>
<dbReference type="EMBL" id="CAXAMN010005758">
    <property type="protein sequence ID" value="CAK9015232.1"/>
    <property type="molecule type" value="Genomic_DNA"/>
</dbReference>
<gene>
    <name evidence="1" type="ORF">CCMP2556_LOCUS12023</name>
</gene>
<dbReference type="Proteomes" id="UP001642484">
    <property type="component" value="Unassembled WGS sequence"/>
</dbReference>
<evidence type="ECO:0000313" key="1">
    <source>
        <dbReference type="EMBL" id="CAK9015232.1"/>
    </source>
</evidence>
<reference evidence="1 2" key="1">
    <citation type="submission" date="2024-02" db="EMBL/GenBank/DDBJ databases">
        <authorList>
            <person name="Chen Y."/>
            <person name="Shah S."/>
            <person name="Dougan E. K."/>
            <person name="Thang M."/>
            <person name="Chan C."/>
        </authorList>
    </citation>
    <scope>NUCLEOTIDE SEQUENCE [LARGE SCALE GENOMIC DNA]</scope>
</reference>
<keyword evidence="2" id="KW-1185">Reference proteome</keyword>
<evidence type="ECO:0000313" key="2">
    <source>
        <dbReference type="Proteomes" id="UP001642484"/>
    </source>
</evidence>
<comment type="caution">
    <text evidence="1">The sequence shown here is derived from an EMBL/GenBank/DDBJ whole genome shotgun (WGS) entry which is preliminary data.</text>
</comment>
<accession>A0ABP0JM96</accession>